<organism evidence="2">
    <name type="scientific">bioreactor metagenome</name>
    <dbReference type="NCBI Taxonomy" id="1076179"/>
    <lineage>
        <taxon>unclassified sequences</taxon>
        <taxon>metagenomes</taxon>
        <taxon>ecological metagenomes</taxon>
    </lineage>
</organism>
<dbReference type="Gene3D" id="2.60.40.2340">
    <property type="match status" value="1"/>
</dbReference>
<accession>A0A644YAF9</accession>
<name>A0A644YAF9_9ZZZZ</name>
<proteinExistence type="predicted"/>
<dbReference type="AlphaFoldDB" id="A0A644YAF9"/>
<dbReference type="Pfam" id="PF16410">
    <property type="entry name" value="DUF5018"/>
    <property type="match status" value="1"/>
</dbReference>
<feature type="domain" description="DUF5018" evidence="1">
    <location>
        <begin position="4"/>
        <end position="343"/>
    </location>
</feature>
<comment type="caution">
    <text evidence="2">The sequence shown here is derived from an EMBL/GenBank/DDBJ whole genome shotgun (WGS) entry which is preliminary data.</text>
</comment>
<dbReference type="EMBL" id="VSSQ01004371">
    <property type="protein sequence ID" value="MPM24908.1"/>
    <property type="molecule type" value="Genomic_DNA"/>
</dbReference>
<dbReference type="InterPro" id="IPR032186">
    <property type="entry name" value="DUF5018"/>
</dbReference>
<sequence>MLSILSGCHSPEKIVTSEVRQGLNSLSAQFSTGEYKNDANAKFTLQIANPDQELQVIPIPWYYPEESTNETEITKMKVTANLDDNTIIEPGLSVLDLTKENPIKVKKADGSIKNYIIRGERKKSNKCAIINFTLNTPEISGVIDQDNKTISLITVDQLGMSTASVAISAHASISPDPTVARDYSEPVIFTVTAHDGTTTAQYTVQKTIPPKINYGFRPGSQTELWVSDLSVKYGIANGANKNHTLAAIGNHLILSVGTEQHYFNATTGEKLGLIAGSRDLAGGAITSDKAGNLLMCNNTTKNNTFTIWTTNSVSKEPVVLTSMTYTLGKGVRLGAKISVQGDITKDAIIVVPTWAWANPPAHNEFIRWIVRDGVVGAPEAIVATNIVNWNSANTDVVYGSVNPQGNYFITNYGGAGNKLNAVDGATNNGVGMLATSTWGANSNFNAVDAVEFNRATYVAIYGGMHFTYSQCLGYMFDVTTLDQFTERIDNSPSRVFTTNEYKFGSPVFASSDIVLVPSVDGYKLRLYYTDGNCRSLVAWEFDCIDK</sequence>
<protein>
    <recommendedName>
        <fullName evidence="1">DUF5018 domain-containing protein</fullName>
    </recommendedName>
</protein>
<reference evidence="2" key="1">
    <citation type="submission" date="2019-08" db="EMBL/GenBank/DDBJ databases">
        <authorList>
            <person name="Kucharzyk K."/>
            <person name="Murdoch R.W."/>
            <person name="Higgins S."/>
            <person name="Loffler F."/>
        </authorList>
    </citation>
    <scope>NUCLEOTIDE SEQUENCE</scope>
</reference>
<evidence type="ECO:0000259" key="1">
    <source>
        <dbReference type="Pfam" id="PF16410"/>
    </source>
</evidence>
<evidence type="ECO:0000313" key="2">
    <source>
        <dbReference type="EMBL" id="MPM24908.1"/>
    </source>
</evidence>
<gene>
    <name evidence="2" type="ORF">SDC9_71396</name>
</gene>